<dbReference type="InterPro" id="IPR004143">
    <property type="entry name" value="BPL_LPL_catalytic"/>
</dbReference>
<dbReference type="InterPro" id="IPR019491">
    <property type="entry name" value="Lipoate_protein_ligase_C"/>
</dbReference>
<evidence type="ECO:0000259" key="8">
    <source>
        <dbReference type="PROSITE" id="PS51733"/>
    </source>
</evidence>
<organism evidence="9 10">
    <name type="scientific">Anaerocolumna jejuensis DSM 15929</name>
    <dbReference type="NCBI Taxonomy" id="1121322"/>
    <lineage>
        <taxon>Bacteria</taxon>
        <taxon>Bacillati</taxon>
        <taxon>Bacillota</taxon>
        <taxon>Clostridia</taxon>
        <taxon>Lachnospirales</taxon>
        <taxon>Lachnospiraceae</taxon>
        <taxon>Anaerocolumna</taxon>
    </lineage>
</organism>
<proteinExistence type="predicted"/>
<dbReference type="Gene3D" id="3.30.930.10">
    <property type="entry name" value="Bira Bifunctional Protein, Domain 2"/>
    <property type="match status" value="1"/>
</dbReference>
<dbReference type="RefSeq" id="WP_073278318.1">
    <property type="nucleotide sequence ID" value="NZ_FRAC01000020.1"/>
</dbReference>
<name>A0A1M6WJB7_9FIRM</name>
<comment type="pathway">
    <text evidence="2">Protein modification; protein lipoylation via exogenous pathway; protein N(6)-(lipoyl)lysine from lipoate: step 1/2.</text>
</comment>
<dbReference type="GO" id="GO:0016979">
    <property type="term" value="F:lipoate-protein ligase activity"/>
    <property type="evidence" value="ECO:0007669"/>
    <property type="project" value="UniProtKB-EC"/>
</dbReference>
<keyword evidence="5" id="KW-0547">Nucleotide-binding</keyword>
<dbReference type="GO" id="GO:0017118">
    <property type="term" value="F:lipoyltransferase activity"/>
    <property type="evidence" value="ECO:0007669"/>
    <property type="project" value="TreeGrafter"/>
</dbReference>
<evidence type="ECO:0000256" key="5">
    <source>
        <dbReference type="ARBA" id="ARBA00022741"/>
    </source>
</evidence>
<dbReference type="SUPFAM" id="SSF55681">
    <property type="entry name" value="Class II aaRS and biotin synthetases"/>
    <property type="match status" value="1"/>
</dbReference>
<dbReference type="Proteomes" id="UP000184386">
    <property type="component" value="Unassembled WGS sequence"/>
</dbReference>
<keyword evidence="10" id="KW-1185">Reference proteome</keyword>
<evidence type="ECO:0000256" key="4">
    <source>
        <dbReference type="ARBA" id="ARBA00022598"/>
    </source>
</evidence>
<evidence type="ECO:0000313" key="10">
    <source>
        <dbReference type="Proteomes" id="UP000184386"/>
    </source>
</evidence>
<dbReference type="NCBIfam" id="TIGR00545">
    <property type="entry name" value="lipoyltrans"/>
    <property type="match status" value="1"/>
</dbReference>
<protein>
    <recommendedName>
        <fullName evidence="3">lipoate--protein ligase</fullName>
        <ecNumber evidence="3">6.3.1.20</ecNumber>
    </recommendedName>
</protein>
<dbReference type="GO" id="GO:0009249">
    <property type="term" value="P:protein lipoylation"/>
    <property type="evidence" value="ECO:0007669"/>
    <property type="project" value="InterPro"/>
</dbReference>
<evidence type="ECO:0000256" key="7">
    <source>
        <dbReference type="ARBA" id="ARBA00048037"/>
    </source>
</evidence>
<gene>
    <name evidence="9" type="ORF">SAMN02745136_03690</name>
</gene>
<dbReference type="CDD" id="cd16443">
    <property type="entry name" value="LplA"/>
    <property type="match status" value="1"/>
</dbReference>
<dbReference type="EC" id="6.3.1.20" evidence="3"/>
<reference evidence="9 10" key="1">
    <citation type="submission" date="2016-11" db="EMBL/GenBank/DDBJ databases">
        <authorList>
            <person name="Jaros S."/>
            <person name="Januszkiewicz K."/>
            <person name="Wedrychowicz H."/>
        </authorList>
    </citation>
    <scope>NUCLEOTIDE SEQUENCE [LARGE SCALE GENOMIC DNA]</scope>
    <source>
        <strain evidence="9 10">DSM 15929</strain>
    </source>
</reference>
<dbReference type="GO" id="GO:0005524">
    <property type="term" value="F:ATP binding"/>
    <property type="evidence" value="ECO:0007669"/>
    <property type="project" value="UniProtKB-KW"/>
</dbReference>
<dbReference type="Gene3D" id="3.30.390.50">
    <property type="entry name" value="CO dehydrogenase flavoprotein, C-terminal domain"/>
    <property type="match status" value="1"/>
</dbReference>
<comment type="catalytic activity">
    <reaction evidence="7">
        <text>L-lysyl-[lipoyl-carrier protein] + (R)-lipoate + ATP = N(6)-[(R)-lipoyl]-L-lysyl-[lipoyl-carrier protein] + AMP + diphosphate + H(+)</text>
        <dbReference type="Rhea" id="RHEA:49288"/>
        <dbReference type="Rhea" id="RHEA-COMP:10500"/>
        <dbReference type="Rhea" id="RHEA-COMP:10502"/>
        <dbReference type="ChEBI" id="CHEBI:15378"/>
        <dbReference type="ChEBI" id="CHEBI:29969"/>
        <dbReference type="ChEBI" id="CHEBI:30616"/>
        <dbReference type="ChEBI" id="CHEBI:33019"/>
        <dbReference type="ChEBI" id="CHEBI:83088"/>
        <dbReference type="ChEBI" id="CHEBI:83099"/>
        <dbReference type="ChEBI" id="CHEBI:456215"/>
        <dbReference type="EC" id="6.3.1.20"/>
    </reaction>
</comment>
<evidence type="ECO:0000256" key="6">
    <source>
        <dbReference type="ARBA" id="ARBA00022840"/>
    </source>
</evidence>
<dbReference type="PROSITE" id="PS51733">
    <property type="entry name" value="BPL_LPL_CATALYTIC"/>
    <property type="match status" value="1"/>
</dbReference>
<feature type="domain" description="BPL/LPL catalytic" evidence="8">
    <location>
        <begin position="30"/>
        <end position="213"/>
    </location>
</feature>
<dbReference type="AlphaFoldDB" id="A0A1M6WJB7"/>
<dbReference type="UniPathway" id="UPA00537">
    <property type="reaction ID" value="UER00594"/>
</dbReference>
<dbReference type="InterPro" id="IPR045864">
    <property type="entry name" value="aa-tRNA-synth_II/BPL/LPL"/>
</dbReference>
<dbReference type="PANTHER" id="PTHR12561">
    <property type="entry name" value="LIPOATE-PROTEIN LIGASE"/>
    <property type="match status" value="1"/>
</dbReference>
<dbReference type="PANTHER" id="PTHR12561:SF3">
    <property type="entry name" value="LIPOYLTRANSFERASE 1, MITOCHONDRIAL"/>
    <property type="match status" value="1"/>
</dbReference>
<sequence length="332" mass="37774">MIKELNYCIAKGVNPFENLALEEYLLEHVKTGECLLYLWQNERTVVIGKNQNPWKECRLEELNTDGGRLVRRLSGGGAVFHDLGNLNFTFLVRKEDYDVKKQMTVIVEAMKALGILAEINGRNDITAEGKKFSGNAYYTDGIHSYHHGTLLINVDKENLSKYLNVSREKLVSKGVDSVKARVVNLREFREDITVALVREELIKAFSKVYGLPVSSCEFQGAEEGELQRLTGKFSSWEWNLGGKLSFDYRMERRFAWGSVELELKVDKGILSDIRVYSDAMEVEIFQKIAEGISGCRFSSKAMAEGLKEIKEREPEMAHILSDIIAMVKEEKI</sequence>
<comment type="pathway">
    <text evidence="1">Protein modification; protein lipoylation via exogenous pathway; protein N(6)-(lipoyl)lysine from lipoate: step 2/2.</text>
</comment>
<evidence type="ECO:0000313" key="9">
    <source>
        <dbReference type="EMBL" id="SHK93615.1"/>
    </source>
</evidence>
<keyword evidence="6" id="KW-0067">ATP-binding</keyword>
<dbReference type="InterPro" id="IPR004562">
    <property type="entry name" value="LipoylTrfase_LipoateP_Ligase"/>
</dbReference>
<evidence type="ECO:0000256" key="1">
    <source>
        <dbReference type="ARBA" id="ARBA00005085"/>
    </source>
</evidence>
<accession>A0A1M6WJB7</accession>
<dbReference type="EMBL" id="FRAC01000020">
    <property type="protein sequence ID" value="SHK93615.1"/>
    <property type="molecule type" value="Genomic_DNA"/>
</dbReference>
<dbReference type="GO" id="GO:0005737">
    <property type="term" value="C:cytoplasm"/>
    <property type="evidence" value="ECO:0007669"/>
    <property type="project" value="TreeGrafter"/>
</dbReference>
<dbReference type="Pfam" id="PF10437">
    <property type="entry name" value="Lip_prot_lig_C"/>
    <property type="match status" value="1"/>
</dbReference>
<evidence type="ECO:0000256" key="3">
    <source>
        <dbReference type="ARBA" id="ARBA00012367"/>
    </source>
</evidence>
<dbReference type="Pfam" id="PF21948">
    <property type="entry name" value="LplA-B_cat"/>
    <property type="match status" value="1"/>
</dbReference>
<dbReference type="SUPFAM" id="SSF82649">
    <property type="entry name" value="SufE/NifU"/>
    <property type="match status" value="1"/>
</dbReference>
<keyword evidence="4 9" id="KW-0436">Ligase</keyword>
<evidence type="ECO:0000256" key="2">
    <source>
        <dbReference type="ARBA" id="ARBA00005124"/>
    </source>
</evidence>
<dbReference type="STRING" id="1121322.SAMN02745136_03690"/>